<accession>A0AAE5PA85</accession>
<gene>
    <name evidence="1" type="ORF">CN497_08965</name>
</gene>
<name>A0AAE5PA85_PRIMG</name>
<evidence type="ECO:0000313" key="1">
    <source>
        <dbReference type="EMBL" id="PES40834.1"/>
    </source>
</evidence>
<proteinExistence type="predicted"/>
<dbReference type="RefSeq" id="WP_098277987.1">
    <property type="nucleotide sequence ID" value="NZ_CP085431.1"/>
</dbReference>
<dbReference type="Proteomes" id="UP000220341">
    <property type="component" value="Unassembled WGS sequence"/>
</dbReference>
<evidence type="ECO:0000313" key="2">
    <source>
        <dbReference type="Proteomes" id="UP000220341"/>
    </source>
</evidence>
<dbReference type="Gene3D" id="1.10.10.60">
    <property type="entry name" value="Homeodomain-like"/>
    <property type="match status" value="1"/>
</dbReference>
<sequence>MGKATKSYKREQGLTIEQLNAIDLLVAGETDQEVAGKISVNRVTVTKWRNYDIYFQAELNKRRKEIWGASIDKMRALIPKAMERLEQEFDSKYGWKIALEIIKLAGLESNHIKNIGHDDADKILTELAEKRITEKLFTSTNEYSKQQLLQDFQKRLNND</sequence>
<organism evidence="1 2">
    <name type="scientific">Priestia megaterium</name>
    <name type="common">Bacillus megaterium</name>
    <dbReference type="NCBI Taxonomy" id="1404"/>
    <lineage>
        <taxon>Bacteria</taxon>
        <taxon>Bacillati</taxon>
        <taxon>Bacillota</taxon>
        <taxon>Bacilli</taxon>
        <taxon>Bacillales</taxon>
        <taxon>Bacillaceae</taxon>
        <taxon>Priestia</taxon>
    </lineage>
</organism>
<protein>
    <recommendedName>
        <fullName evidence="3">Homeodomain phBC6A51-type domain-containing protein</fullName>
    </recommendedName>
</protein>
<evidence type="ECO:0008006" key="3">
    <source>
        <dbReference type="Google" id="ProtNLM"/>
    </source>
</evidence>
<dbReference type="EMBL" id="NTYW01000006">
    <property type="protein sequence ID" value="PES40834.1"/>
    <property type="molecule type" value="Genomic_DNA"/>
</dbReference>
<dbReference type="AlphaFoldDB" id="A0AAE5PA85"/>
<reference evidence="1 2" key="1">
    <citation type="submission" date="2017-09" db="EMBL/GenBank/DDBJ databases">
        <title>Large-scale bioinformatics analysis of Bacillus genomes uncovers conserved roles of natural products in bacterial physiology.</title>
        <authorList>
            <consortium name="Agbiome Team Llc"/>
            <person name="Bleich R.M."/>
            <person name="Kirk G.J."/>
            <person name="Santa Maria K.C."/>
            <person name="Allen S.E."/>
            <person name="Farag S."/>
            <person name="Shank E.A."/>
            <person name="Bowers A."/>
        </authorList>
    </citation>
    <scope>NUCLEOTIDE SEQUENCE [LARGE SCALE GENOMIC DNA]</scope>
    <source>
        <strain evidence="1 2">AFS003013</strain>
    </source>
</reference>
<comment type="caution">
    <text evidence="1">The sequence shown here is derived from an EMBL/GenBank/DDBJ whole genome shotgun (WGS) entry which is preliminary data.</text>
</comment>